<evidence type="ECO:0000256" key="2">
    <source>
        <dbReference type="SAM" id="Phobius"/>
    </source>
</evidence>
<feature type="transmembrane region" description="Helical" evidence="2">
    <location>
        <begin position="51"/>
        <end position="73"/>
    </location>
</feature>
<name>A0ABR1W089_9PEZI</name>
<feature type="compositionally biased region" description="Acidic residues" evidence="1">
    <location>
        <begin position="26"/>
        <end position="42"/>
    </location>
</feature>
<feature type="compositionally biased region" description="Polar residues" evidence="1">
    <location>
        <begin position="1"/>
        <end position="11"/>
    </location>
</feature>
<feature type="transmembrane region" description="Helical" evidence="2">
    <location>
        <begin position="151"/>
        <end position="175"/>
    </location>
</feature>
<feature type="transmembrane region" description="Helical" evidence="2">
    <location>
        <begin position="476"/>
        <end position="498"/>
    </location>
</feature>
<keyword evidence="2" id="KW-0812">Transmembrane</keyword>
<feature type="transmembrane region" description="Helical" evidence="2">
    <location>
        <begin position="125"/>
        <end position="145"/>
    </location>
</feature>
<dbReference type="Proteomes" id="UP001446871">
    <property type="component" value="Unassembled WGS sequence"/>
</dbReference>
<organism evidence="3 4">
    <name type="scientific">Apiospora saccharicola</name>
    <dbReference type="NCBI Taxonomy" id="335842"/>
    <lineage>
        <taxon>Eukaryota</taxon>
        <taxon>Fungi</taxon>
        <taxon>Dikarya</taxon>
        <taxon>Ascomycota</taxon>
        <taxon>Pezizomycotina</taxon>
        <taxon>Sordariomycetes</taxon>
        <taxon>Xylariomycetidae</taxon>
        <taxon>Amphisphaeriales</taxon>
        <taxon>Apiosporaceae</taxon>
        <taxon>Apiospora</taxon>
    </lineage>
</organism>
<gene>
    <name evidence="3" type="ORF">PG996_003086</name>
</gene>
<feature type="transmembrane region" description="Helical" evidence="2">
    <location>
        <begin position="285"/>
        <end position="307"/>
    </location>
</feature>
<keyword evidence="4" id="KW-1185">Reference proteome</keyword>
<reference evidence="3 4" key="1">
    <citation type="submission" date="2023-01" db="EMBL/GenBank/DDBJ databases">
        <title>Analysis of 21 Apiospora genomes using comparative genomics revels a genus with tremendous synthesis potential of carbohydrate active enzymes and secondary metabolites.</title>
        <authorList>
            <person name="Sorensen T."/>
        </authorList>
    </citation>
    <scope>NUCLEOTIDE SEQUENCE [LARGE SCALE GENOMIC DNA]</scope>
    <source>
        <strain evidence="3 4">CBS 83171</strain>
    </source>
</reference>
<keyword evidence="2" id="KW-1133">Transmembrane helix</keyword>
<feature type="transmembrane region" description="Helical" evidence="2">
    <location>
        <begin position="408"/>
        <end position="427"/>
    </location>
</feature>
<protein>
    <submittedName>
        <fullName evidence="3">Uncharacterized protein</fullName>
    </submittedName>
</protein>
<evidence type="ECO:0000313" key="3">
    <source>
        <dbReference type="EMBL" id="KAK8076916.1"/>
    </source>
</evidence>
<evidence type="ECO:0000313" key="4">
    <source>
        <dbReference type="Proteomes" id="UP001446871"/>
    </source>
</evidence>
<feature type="transmembrane region" description="Helical" evidence="2">
    <location>
        <begin position="448"/>
        <end position="470"/>
    </location>
</feature>
<comment type="caution">
    <text evidence="3">The sequence shown here is derived from an EMBL/GenBank/DDBJ whole genome shotgun (WGS) entry which is preliminary data.</text>
</comment>
<dbReference type="EMBL" id="JAQQWM010000002">
    <property type="protein sequence ID" value="KAK8076916.1"/>
    <property type="molecule type" value="Genomic_DNA"/>
</dbReference>
<dbReference type="InterPro" id="IPR036259">
    <property type="entry name" value="MFS_trans_sf"/>
</dbReference>
<feature type="transmembrane region" description="Helical" evidence="2">
    <location>
        <begin position="97"/>
        <end position="118"/>
    </location>
</feature>
<feature type="transmembrane region" description="Helical" evidence="2">
    <location>
        <begin position="214"/>
        <end position="236"/>
    </location>
</feature>
<dbReference type="SUPFAM" id="SSF103473">
    <property type="entry name" value="MFS general substrate transporter"/>
    <property type="match status" value="1"/>
</dbReference>
<sequence length="499" mass="53763">MYSTPSGSGTALASEDQPLLGSRPDDAEERDHEEDDQEDADAETEKYIGRFLPLAFIAALAMAATGTSTMIAYDRIACPDPMNCDPQHIMQYYHTTAAARTIGGVVGILSVGIARIWVESNPKLYLYLWLACRALGVGVVLLGFLLQNIYVAASCTIFDGLANGNVHYFVLAAVYVRTRVPGRFSRLLGTSLALYMLGYTISTVAVPFLLVPSFLLSFAVALVILGLSAAYLVVFIPSGVFAARDPDGDAALTTTTTTSTRRTIAKAIVDPVYHLYAESTIRLPALALLLHNTAQGFLFFAIAIHAIVDLEFGGNQYMILYGIESVVPAVYLMLALHGIPKLQRMWKRRSSTTDYTAVVSADETDGGGEMTRTTGPPATRDFVCIIICMLAQLIALPWFLAVSAEDRGVIYALVAVVSIGLSVPSFLKSYAVSIVVDDAHNKTSALGSLALMESIGSLVAPLLVPSFQFWIWRNSIVILAPSLVAASMLCLVASYFLAR</sequence>
<feature type="transmembrane region" description="Helical" evidence="2">
    <location>
        <begin position="319"/>
        <end position="339"/>
    </location>
</feature>
<proteinExistence type="predicted"/>
<feature type="transmembrane region" description="Helical" evidence="2">
    <location>
        <begin position="382"/>
        <end position="402"/>
    </location>
</feature>
<accession>A0ABR1W089</accession>
<evidence type="ECO:0000256" key="1">
    <source>
        <dbReference type="SAM" id="MobiDB-lite"/>
    </source>
</evidence>
<feature type="region of interest" description="Disordered" evidence="1">
    <location>
        <begin position="1"/>
        <end position="42"/>
    </location>
</feature>
<feature type="transmembrane region" description="Helical" evidence="2">
    <location>
        <begin position="187"/>
        <end position="208"/>
    </location>
</feature>
<keyword evidence="2" id="KW-0472">Membrane</keyword>